<dbReference type="CDD" id="cd00132">
    <property type="entry name" value="CRIB"/>
    <property type="match status" value="1"/>
</dbReference>
<dbReference type="InterPro" id="IPR036936">
    <property type="entry name" value="CRIB_dom_sf"/>
</dbReference>
<sequence length="459" mass="48570">MPSQSTLSADDKAKVKSAIPVSPASNKIFHASLSRIYYAYPSPSSWSYSGLQGALTFTRDNVTGACSFKLVDLIGTRGVIWEHELYQGLEYNADRAWFHSFAGDECMIGFVFSDEGEAKNFWKKVLDKKDAKVKSKSKKSTKSTAKSSGGKIDKSMISAPTSGSFKHLGHMGYDAEKGFTSKGVDPSWSAFLGQLESSGVDKETIAQNMDFIKDYVRTHPEQQQQQQSPKKPKTKPPPPPSRSSVVPPPPPPPRSSISQKPPPSHPPAPPARPTSVAPPPPPARPSAGPPPPPPPPARPGNVAPPPPPPPARPTSSAPPPPPPPPPPHGGHAGAPPPPPPPHLRLLPEVMQVFLHLLRHHHLLPGLPPPAAVGLPAPQPGRNDLLASIQGKGIHSLRKADSSSPTSPSPGRSGTPAIEESSSSGGGASDLTSALATALMARNAKMGEDSDEEEEDDDWD</sequence>
<dbReference type="InterPro" id="IPR003124">
    <property type="entry name" value="WH2_dom"/>
</dbReference>
<dbReference type="SMART" id="SM00461">
    <property type="entry name" value="WH1"/>
    <property type="match status" value="1"/>
</dbReference>
<protein>
    <submittedName>
        <fullName evidence="10">WH1-domain-containing protein</fullName>
    </submittedName>
</protein>
<feature type="compositionally biased region" description="Pro residues" evidence="6">
    <location>
        <begin position="235"/>
        <end position="342"/>
    </location>
</feature>
<dbReference type="AlphaFoldDB" id="A0A6A4HDM8"/>
<feature type="compositionally biased region" description="Low complexity" evidence="6">
    <location>
        <begin position="401"/>
        <end position="415"/>
    </location>
</feature>
<dbReference type="Pfam" id="PF00568">
    <property type="entry name" value="WH1"/>
    <property type="match status" value="1"/>
</dbReference>
<feature type="region of interest" description="Disordered" evidence="6">
    <location>
        <begin position="362"/>
        <end position="459"/>
    </location>
</feature>
<comment type="subcellular location">
    <subcellularLocation>
        <location evidence="1">Nucleus</location>
    </subcellularLocation>
</comment>
<evidence type="ECO:0000256" key="6">
    <source>
        <dbReference type="SAM" id="MobiDB-lite"/>
    </source>
</evidence>
<dbReference type="EMBL" id="ML769532">
    <property type="protein sequence ID" value="KAE9395364.1"/>
    <property type="molecule type" value="Genomic_DNA"/>
</dbReference>
<feature type="region of interest" description="Disordered" evidence="6">
    <location>
        <begin position="136"/>
        <end position="159"/>
    </location>
</feature>
<dbReference type="Gene3D" id="2.30.29.30">
    <property type="entry name" value="Pleckstrin-homology domain (PH domain)/Phosphotyrosine-binding domain (PTB)"/>
    <property type="match status" value="1"/>
</dbReference>
<evidence type="ECO:0000256" key="4">
    <source>
        <dbReference type="ARBA" id="ARBA00022737"/>
    </source>
</evidence>
<dbReference type="InterPro" id="IPR000095">
    <property type="entry name" value="CRIB_dom"/>
</dbReference>
<dbReference type="Gene3D" id="3.90.810.10">
    <property type="entry name" value="CRIB domain"/>
    <property type="match status" value="1"/>
</dbReference>
<evidence type="ECO:0000256" key="2">
    <source>
        <dbReference type="ARBA" id="ARBA00022553"/>
    </source>
</evidence>
<evidence type="ECO:0000256" key="1">
    <source>
        <dbReference type="ARBA" id="ARBA00004123"/>
    </source>
</evidence>
<evidence type="ECO:0000259" key="8">
    <source>
        <dbReference type="PROSITE" id="PS50229"/>
    </source>
</evidence>
<evidence type="ECO:0000259" key="7">
    <source>
        <dbReference type="PROSITE" id="PS50108"/>
    </source>
</evidence>
<accession>A0A6A4HDM8</accession>
<dbReference type="PANTHER" id="PTHR13037:SF24">
    <property type="entry name" value="POLYCOMB PROTEIN PCL-RELATED"/>
    <property type="match status" value="1"/>
</dbReference>
<feature type="compositionally biased region" description="Low complexity" evidence="6">
    <location>
        <begin position="428"/>
        <end position="440"/>
    </location>
</feature>
<feature type="region of interest" description="Disordered" evidence="6">
    <location>
        <begin position="219"/>
        <end position="344"/>
    </location>
</feature>
<dbReference type="GO" id="GO:0003779">
    <property type="term" value="F:actin binding"/>
    <property type="evidence" value="ECO:0007669"/>
    <property type="project" value="InterPro"/>
</dbReference>
<keyword evidence="4" id="KW-0677">Repeat</keyword>
<evidence type="ECO:0000256" key="3">
    <source>
        <dbReference type="ARBA" id="ARBA00022581"/>
    </source>
</evidence>
<dbReference type="PROSITE" id="PS50108">
    <property type="entry name" value="CRIB"/>
    <property type="match status" value="1"/>
</dbReference>
<keyword evidence="5" id="KW-0539">Nucleus</keyword>
<dbReference type="OrthoDB" id="8963340at2759"/>
<dbReference type="SUPFAM" id="SSF50729">
    <property type="entry name" value="PH domain-like"/>
    <property type="match status" value="1"/>
</dbReference>
<reference evidence="10" key="1">
    <citation type="journal article" date="2019" name="Environ. Microbiol.">
        <title>Fungal ecological strategies reflected in gene transcription - a case study of two litter decomposers.</title>
        <authorList>
            <person name="Barbi F."/>
            <person name="Kohler A."/>
            <person name="Barry K."/>
            <person name="Baskaran P."/>
            <person name="Daum C."/>
            <person name="Fauchery L."/>
            <person name="Ihrmark K."/>
            <person name="Kuo A."/>
            <person name="LaButti K."/>
            <person name="Lipzen A."/>
            <person name="Morin E."/>
            <person name="Grigoriev I.V."/>
            <person name="Henrissat B."/>
            <person name="Lindahl B."/>
            <person name="Martin F."/>
        </authorList>
    </citation>
    <scope>NUCLEOTIDE SEQUENCE</scope>
    <source>
        <strain evidence="10">JB14</strain>
    </source>
</reference>
<keyword evidence="2" id="KW-0597">Phosphoprotein</keyword>
<evidence type="ECO:0000256" key="5">
    <source>
        <dbReference type="ARBA" id="ARBA00023242"/>
    </source>
</evidence>
<name>A0A6A4HDM8_9AGAR</name>
<dbReference type="InterPro" id="IPR033927">
    <property type="entry name" value="WASPfam_EVH1"/>
</dbReference>
<evidence type="ECO:0000259" key="9">
    <source>
        <dbReference type="PROSITE" id="PS51082"/>
    </source>
</evidence>
<dbReference type="InterPro" id="IPR000697">
    <property type="entry name" value="WH1/EVH1_dom"/>
</dbReference>
<dbReference type="PROSITE" id="PS50229">
    <property type="entry name" value="WH1"/>
    <property type="match status" value="1"/>
</dbReference>
<dbReference type="PROSITE" id="PS51082">
    <property type="entry name" value="WH2"/>
    <property type="match status" value="1"/>
</dbReference>
<dbReference type="PRINTS" id="PR01217">
    <property type="entry name" value="PRICHEXTENSN"/>
</dbReference>
<dbReference type="Proteomes" id="UP000799118">
    <property type="component" value="Unassembled WGS sequence"/>
</dbReference>
<keyword evidence="3" id="KW-0945">Host-virus interaction</keyword>
<dbReference type="Pfam" id="PF00786">
    <property type="entry name" value="PBD"/>
    <property type="match status" value="1"/>
</dbReference>
<dbReference type="InterPro" id="IPR011993">
    <property type="entry name" value="PH-like_dom_sf"/>
</dbReference>
<feature type="domain" description="CRIB" evidence="7">
    <location>
        <begin position="157"/>
        <end position="172"/>
    </location>
</feature>
<gene>
    <name evidence="10" type="ORF">BT96DRAFT_1021962</name>
</gene>
<feature type="domain" description="WH2" evidence="9">
    <location>
        <begin position="380"/>
        <end position="399"/>
    </location>
</feature>
<dbReference type="GO" id="GO:0005634">
    <property type="term" value="C:nucleus"/>
    <property type="evidence" value="ECO:0007669"/>
    <property type="project" value="UniProtKB-SubCell"/>
</dbReference>
<feature type="compositionally biased region" description="Acidic residues" evidence="6">
    <location>
        <begin position="448"/>
        <end position="459"/>
    </location>
</feature>
<evidence type="ECO:0000313" key="10">
    <source>
        <dbReference type="EMBL" id="KAE9395364.1"/>
    </source>
</evidence>
<proteinExistence type="predicted"/>
<keyword evidence="11" id="KW-1185">Reference proteome</keyword>
<organism evidence="10 11">
    <name type="scientific">Gymnopus androsaceus JB14</name>
    <dbReference type="NCBI Taxonomy" id="1447944"/>
    <lineage>
        <taxon>Eukaryota</taxon>
        <taxon>Fungi</taxon>
        <taxon>Dikarya</taxon>
        <taxon>Basidiomycota</taxon>
        <taxon>Agaricomycotina</taxon>
        <taxon>Agaricomycetes</taxon>
        <taxon>Agaricomycetidae</taxon>
        <taxon>Agaricales</taxon>
        <taxon>Marasmiineae</taxon>
        <taxon>Omphalotaceae</taxon>
        <taxon>Gymnopus</taxon>
    </lineage>
</organism>
<dbReference type="CDD" id="cd01205">
    <property type="entry name" value="EVH1_WASP-like"/>
    <property type="match status" value="1"/>
</dbReference>
<evidence type="ECO:0000313" key="11">
    <source>
        <dbReference type="Proteomes" id="UP000799118"/>
    </source>
</evidence>
<dbReference type="PANTHER" id="PTHR13037">
    <property type="entry name" value="FORMIN"/>
    <property type="match status" value="1"/>
</dbReference>
<feature type="domain" description="WH1" evidence="8">
    <location>
        <begin position="21"/>
        <end position="132"/>
    </location>
</feature>